<proteinExistence type="predicted"/>
<feature type="transmembrane region" description="Helical" evidence="1">
    <location>
        <begin position="166"/>
        <end position="184"/>
    </location>
</feature>
<organism evidence="2 3">
    <name type="scientific">Nocardia iowensis</name>
    <dbReference type="NCBI Taxonomy" id="204891"/>
    <lineage>
        <taxon>Bacteria</taxon>
        <taxon>Bacillati</taxon>
        <taxon>Actinomycetota</taxon>
        <taxon>Actinomycetes</taxon>
        <taxon>Mycobacteriales</taxon>
        <taxon>Nocardiaceae</taxon>
        <taxon>Nocardia</taxon>
    </lineage>
</organism>
<dbReference type="EMBL" id="CP078145">
    <property type="protein sequence ID" value="QXN95865.1"/>
    <property type="molecule type" value="Genomic_DNA"/>
</dbReference>
<keyword evidence="1" id="KW-0812">Transmembrane</keyword>
<evidence type="ECO:0000313" key="2">
    <source>
        <dbReference type="EMBL" id="QXN95865.1"/>
    </source>
</evidence>
<sequence>MATRFAFQFSFVYFIVFCLVFGLPRVYAGIFQTKLPDWTNQGLLEPLSPIMAWVGRQVFGVDVALRESGSGDQAIIWVFVFCNLVVALVAAALWAVLDRRRPNYQTLHAWFLLVIRLCLAGTMLVYGLAKAIPLQMPEPPLTALLTPYGNFTPMRVLWLQVGSSPVYEMLLGFAEVLAGVLLFLPRTATLGALLSLVSMAQVFILNMTFGVPVKILAFHLVLLSLVLLAPQARKLANVLVLQRPTGPAAQPDPFRTRRVRLIAVGLQVALGAWAILGLVPQNLKNWNESGGGAPKPPLYGIWSVSEFSQDGQPLPPLITDQNRWQRVIFDVGAMTYQKMDGSLVHAIGAVDSEAHTITVSEATTGAGPVQMVRPEPKQIATFTFTQPAPDRLRLDGQLNGHAVTLSLEQVDLDSFRLRSTEFRWVQDYPR</sequence>
<reference evidence="2 3" key="1">
    <citation type="submission" date="2021-07" db="EMBL/GenBank/DDBJ databases">
        <title>Whole Genome Sequence of Nocardia Iowensis.</title>
        <authorList>
            <person name="Lamm A."/>
            <person name="Collins-Fairclough A.M."/>
            <person name="Bunk B."/>
            <person name="Sproer C."/>
        </authorList>
    </citation>
    <scope>NUCLEOTIDE SEQUENCE [LARGE SCALE GENOMIC DNA]</scope>
    <source>
        <strain evidence="2 3">NRRL 5646</strain>
    </source>
</reference>
<keyword evidence="1" id="KW-0472">Membrane</keyword>
<feature type="transmembrane region" description="Helical" evidence="1">
    <location>
        <begin position="109"/>
        <end position="129"/>
    </location>
</feature>
<keyword evidence="1" id="KW-1133">Transmembrane helix</keyword>
<protein>
    <submittedName>
        <fullName evidence="2">DoxX family protein</fullName>
    </submittedName>
</protein>
<gene>
    <name evidence="2" type="ORF">KV110_29610</name>
</gene>
<dbReference type="Proteomes" id="UP000694257">
    <property type="component" value="Chromosome"/>
</dbReference>
<evidence type="ECO:0000313" key="3">
    <source>
        <dbReference type="Proteomes" id="UP000694257"/>
    </source>
</evidence>
<evidence type="ECO:0000256" key="1">
    <source>
        <dbReference type="SAM" id="Phobius"/>
    </source>
</evidence>
<feature type="transmembrane region" description="Helical" evidence="1">
    <location>
        <begin position="74"/>
        <end position="97"/>
    </location>
</feature>
<accession>A0ABX8S5H5</accession>
<keyword evidence="3" id="KW-1185">Reference proteome</keyword>
<feature type="transmembrane region" description="Helical" evidence="1">
    <location>
        <begin position="191"/>
        <end position="209"/>
    </location>
</feature>
<name>A0ABX8S5H5_NOCIO</name>